<keyword evidence="4" id="KW-1185">Reference proteome</keyword>
<keyword evidence="1" id="KW-1133">Transmembrane helix</keyword>
<keyword evidence="1" id="KW-0472">Membrane</keyword>
<protein>
    <recommendedName>
        <fullName evidence="2">VWFA domain-containing protein</fullName>
    </recommendedName>
</protein>
<evidence type="ECO:0000313" key="4">
    <source>
        <dbReference type="Proteomes" id="UP000749559"/>
    </source>
</evidence>
<dbReference type="Gene3D" id="3.40.50.410">
    <property type="entry name" value="von Willebrand factor, type A domain"/>
    <property type="match status" value="1"/>
</dbReference>
<evidence type="ECO:0000313" key="3">
    <source>
        <dbReference type="EMBL" id="CAH1782942.1"/>
    </source>
</evidence>
<dbReference type="PANTHER" id="PTHR24020:SF84">
    <property type="entry name" value="VWFA DOMAIN-CONTAINING PROTEIN"/>
    <property type="match status" value="1"/>
</dbReference>
<dbReference type="AlphaFoldDB" id="A0A8S4NMT6"/>
<gene>
    <name evidence="3" type="ORF">OFUS_LOCUS9338</name>
</gene>
<dbReference type="InterPro" id="IPR002035">
    <property type="entry name" value="VWF_A"/>
</dbReference>
<name>A0A8S4NMT6_OWEFU</name>
<dbReference type="SMART" id="SM00327">
    <property type="entry name" value="VWA"/>
    <property type="match status" value="1"/>
</dbReference>
<reference evidence="3" key="1">
    <citation type="submission" date="2022-03" db="EMBL/GenBank/DDBJ databases">
        <authorList>
            <person name="Martin C."/>
        </authorList>
    </citation>
    <scope>NUCLEOTIDE SEQUENCE</scope>
</reference>
<dbReference type="CDD" id="cd00198">
    <property type="entry name" value="vWFA"/>
    <property type="match status" value="1"/>
</dbReference>
<comment type="caution">
    <text evidence="3">The sequence shown here is derived from an EMBL/GenBank/DDBJ whole genome shotgun (WGS) entry which is preliminary data.</text>
</comment>
<accession>A0A8S4NMT6</accession>
<feature type="transmembrane region" description="Helical" evidence="1">
    <location>
        <begin position="41"/>
        <end position="61"/>
    </location>
</feature>
<organism evidence="3 4">
    <name type="scientific">Owenia fusiformis</name>
    <name type="common">Polychaete worm</name>
    <dbReference type="NCBI Taxonomy" id="6347"/>
    <lineage>
        <taxon>Eukaryota</taxon>
        <taxon>Metazoa</taxon>
        <taxon>Spiralia</taxon>
        <taxon>Lophotrochozoa</taxon>
        <taxon>Annelida</taxon>
        <taxon>Polychaeta</taxon>
        <taxon>Sedentaria</taxon>
        <taxon>Canalipalpata</taxon>
        <taxon>Sabellida</taxon>
        <taxon>Oweniida</taxon>
        <taxon>Oweniidae</taxon>
        <taxon>Owenia</taxon>
    </lineage>
</organism>
<sequence>MNFILFRENHKIISKSIYKLCWGSITLLFEGTKYTRYMMQMIPMAGVGLVLLCLSFIPQYAVGISYTKLIQTYGENENLWYKLLSTGTKTIPNLGRGGIDLDLPPNFFDQTCKDVGKGELCEPAQTRTDLCFIVQLSCSKDKKDTLLKKIHQDINKIIAGVGKQSLYTIVTYSKSAKQFVPWTDTTKTLSKKFKGGKKCDDCEARLPLALDMCKKQWKALNGDDPTREVVPDVLVTYTDGISFSNKYDLGYQNDTVMKNILNVRKCENTAGRPFKIPDYNEDLRQSDEWETLNFTNINEVDGLPQGKIVIKELTSTSPQAMTVPSVEGLVKEKDEIIKCQSCCNADIVLIIDRSNSIRPDNIKLALKFYREFIARQERILNPGLSRNEPGLRFAILSYNCKVTVHCYLGEKDYNGTVRCVEDIPATTDAYTNTVGALKEAKNQFDRFGRNNDSEVRQIVILATDGRTWNCYKRDVADPAATIAAAKTLKDEGKEIYVLGLPNHQNRTDGYEREWRHIASESTPCHIIDFTDGGGTFENLGIAGAHLTKEICAQGADHECPFEVEEDNDMNP</sequence>
<dbReference type="PANTHER" id="PTHR24020">
    <property type="entry name" value="COLLAGEN ALPHA"/>
    <property type="match status" value="1"/>
</dbReference>
<dbReference type="Pfam" id="PF00092">
    <property type="entry name" value="VWA"/>
    <property type="match status" value="1"/>
</dbReference>
<dbReference type="PROSITE" id="PS50234">
    <property type="entry name" value="VWFA"/>
    <property type="match status" value="1"/>
</dbReference>
<feature type="domain" description="VWFA" evidence="2">
    <location>
        <begin position="346"/>
        <end position="550"/>
    </location>
</feature>
<dbReference type="InterPro" id="IPR050525">
    <property type="entry name" value="ECM_Assembly_Org"/>
</dbReference>
<evidence type="ECO:0000256" key="1">
    <source>
        <dbReference type="SAM" id="Phobius"/>
    </source>
</evidence>
<dbReference type="SUPFAM" id="SSF53300">
    <property type="entry name" value="vWA-like"/>
    <property type="match status" value="2"/>
</dbReference>
<evidence type="ECO:0000259" key="2">
    <source>
        <dbReference type="PROSITE" id="PS50234"/>
    </source>
</evidence>
<dbReference type="Proteomes" id="UP000749559">
    <property type="component" value="Unassembled WGS sequence"/>
</dbReference>
<dbReference type="EMBL" id="CAIIXF020000005">
    <property type="protein sequence ID" value="CAH1782942.1"/>
    <property type="molecule type" value="Genomic_DNA"/>
</dbReference>
<dbReference type="InterPro" id="IPR036465">
    <property type="entry name" value="vWFA_dom_sf"/>
</dbReference>
<proteinExistence type="predicted"/>
<keyword evidence="1" id="KW-0812">Transmembrane</keyword>